<dbReference type="InterPro" id="IPR022742">
    <property type="entry name" value="Hydrolase_4"/>
</dbReference>
<gene>
    <name evidence="2" type="ORF">SAMN04488071_1230</name>
</gene>
<dbReference type="STRING" id="637679.GCA_001550055_02946"/>
<evidence type="ECO:0000313" key="2">
    <source>
        <dbReference type="EMBL" id="SDD69625.1"/>
    </source>
</evidence>
<dbReference type="Proteomes" id="UP000183685">
    <property type="component" value="Unassembled WGS sequence"/>
</dbReference>
<protein>
    <recommendedName>
        <fullName evidence="1">Serine aminopeptidase S33 domain-containing protein</fullName>
    </recommendedName>
</protein>
<evidence type="ECO:0000259" key="1">
    <source>
        <dbReference type="Pfam" id="PF12146"/>
    </source>
</evidence>
<dbReference type="Gene3D" id="3.40.50.1820">
    <property type="entry name" value="alpha/beta hydrolase"/>
    <property type="match status" value="1"/>
</dbReference>
<dbReference type="SUPFAM" id="SSF53474">
    <property type="entry name" value="alpha/beta-Hydrolases"/>
    <property type="match status" value="1"/>
</dbReference>
<dbReference type="PANTHER" id="PTHR12277">
    <property type="entry name" value="ALPHA/BETA HYDROLASE DOMAIN-CONTAINING PROTEIN"/>
    <property type="match status" value="1"/>
</dbReference>
<dbReference type="EMBL" id="FNAK01000002">
    <property type="protein sequence ID" value="SDD69625.1"/>
    <property type="molecule type" value="Genomic_DNA"/>
</dbReference>
<name>A0A1G6WX93_9PROT</name>
<accession>A0A1G6WX93</accession>
<dbReference type="InterPro" id="IPR029058">
    <property type="entry name" value="AB_hydrolase_fold"/>
</dbReference>
<feature type="domain" description="Serine aminopeptidase S33" evidence="1">
    <location>
        <begin position="73"/>
        <end position="177"/>
    </location>
</feature>
<reference evidence="2 3" key="1">
    <citation type="submission" date="2016-10" db="EMBL/GenBank/DDBJ databases">
        <authorList>
            <person name="de Groot N.N."/>
        </authorList>
    </citation>
    <scope>NUCLEOTIDE SEQUENCE [LARGE SCALE GENOMIC DNA]</scope>
    <source>
        <strain evidence="2 3">CGMCC 1.9109</strain>
    </source>
</reference>
<evidence type="ECO:0000313" key="3">
    <source>
        <dbReference type="Proteomes" id="UP000183685"/>
    </source>
</evidence>
<dbReference type="AlphaFoldDB" id="A0A1G6WX93"/>
<keyword evidence="3" id="KW-1185">Reference proteome</keyword>
<dbReference type="OrthoDB" id="9798884at2"/>
<proteinExistence type="predicted"/>
<dbReference type="PANTHER" id="PTHR12277:SF81">
    <property type="entry name" value="PROTEIN ABHD13"/>
    <property type="match status" value="1"/>
</dbReference>
<dbReference type="Pfam" id="PF12146">
    <property type="entry name" value="Hydrolase_4"/>
    <property type="match status" value="1"/>
</dbReference>
<dbReference type="RefSeq" id="WP_068306453.1">
    <property type="nucleotide sequence ID" value="NZ_FNAK01000002.1"/>
</dbReference>
<sequence>MMKAVVRVTSVAIFLYVGLAAAIYLNQEKLMFHFAPVPDGHIYAFDTPYDEVLISGEDSAKLHGVLFKTDRPSRGVLIYYKGNMGNVSWSEQIAEPFLDMGFDVLSMDYRGFGKSRGELSEAALLSDAEAWYDWATDAYKGRDVRVFGYSMGTTFASHVSAVRDVKNTILFAPMKSIIDVAERRYPFLPIALLAEYPLRNDQKLARAKGHIVIYHGTNDRIIDYASGKALAAVLGPDDSFITVPGGTHYDLPWREDVRTDIRARWGLGFAGLPDSRSQKNAENSIFSNTAR</sequence>
<organism evidence="2 3">
    <name type="scientific">Kordiimonas lacus</name>
    <dbReference type="NCBI Taxonomy" id="637679"/>
    <lineage>
        <taxon>Bacteria</taxon>
        <taxon>Pseudomonadati</taxon>
        <taxon>Pseudomonadota</taxon>
        <taxon>Alphaproteobacteria</taxon>
        <taxon>Kordiimonadales</taxon>
        <taxon>Kordiimonadaceae</taxon>
        <taxon>Kordiimonas</taxon>
    </lineage>
</organism>